<evidence type="ECO:0000313" key="3">
    <source>
        <dbReference type="WBParaSite" id="Csp11.Scaffold629.g14274.t1"/>
    </source>
</evidence>
<protein>
    <submittedName>
        <fullName evidence="3">WASH_WAHD domain-containing protein</fullName>
    </submittedName>
</protein>
<dbReference type="AlphaFoldDB" id="A0A1I7U2T3"/>
<dbReference type="WBParaSite" id="Csp11.Scaffold629.g14274.t1">
    <property type="protein sequence ID" value="Csp11.Scaffold629.g14274.t1"/>
    <property type="gene ID" value="Csp11.Scaffold629.g14274"/>
</dbReference>
<organism evidence="2 3">
    <name type="scientific">Caenorhabditis tropicalis</name>
    <dbReference type="NCBI Taxonomy" id="1561998"/>
    <lineage>
        <taxon>Eukaryota</taxon>
        <taxon>Metazoa</taxon>
        <taxon>Ecdysozoa</taxon>
        <taxon>Nematoda</taxon>
        <taxon>Chromadorea</taxon>
        <taxon>Rhabditida</taxon>
        <taxon>Rhabditina</taxon>
        <taxon>Rhabditomorpha</taxon>
        <taxon>Rhabditoidea</taxon>
        <taxon>Rhabditidae</taxon>
        <taxon>Peloderinae</taxon>
        <taxon>Caenorhabditis</taxon>
    </lineage>
</organism>
<accession>A0A1I7U2T3</accession>
<evidence type="ECO:0000256" key="1">
    <source>
        <dbReference type="SAM" id="MobiDB-lite"/>
    </source>
</evidence>
<feature type="compositionally biased region" description="Basic and acidic residues" evidence="1">
    <location>
        <begin position="112"/>
        <end position="135"/>
    </location>
</feature>
<proteinExistence type="predicted"/>
<feature type="region of interest" description="Disordered" evidence="1">
    <location>
        <begin position="112"/>
        <end position="138"/>
    </location>
</feature>
<name>A0A1I7U2T3_9PELO</name>
<sequence length="171" mass="19578">MFYFFSYCSDRFRSFITRAEHVILATMQVLEDPRSTKASIGSILNLKEAVSVDLRNIHVGMHEIASFNHKLHSIGITEIDIPNGVKDQAEGAQLQKKSNRGLLPRATKFLEKGAKTHNKEPIGDARQDDESEKKDRSQKRYCQFFNSRTPSVMNHHEEVNNLVHREISIGR</sequence>
<reference evidence="3" key="1">
    <citation type="submission" date="2016-11" db="UniProtKB">
        <authorList>
            <consortium name="WormBaseParasite"/>
        </authorList>
    </citation>
    <scope>IDENTIFICATION</scope>
</reference>
<evidence type="ECO:0000313" key="2">
    <source>
        <dbReference type="Proteomes" id="UP000095282"/>
    </source>
</evidence>
<keyword evidence="2" id="KW-1185">Reference proteome</keyword>
<dbReference type="Proteomes" id="UP000095282">
    <property type="component" value="Unplaced"/>
</dbReference>